<dbReference type="SUPFAM" id="SSF53098">
    <property type="entry name" value="Ribonuclease H-like"/>
    <property type="match status" value="1"/>
</dbReference>
<evidence type="ECO:0000313" key="9">
    <source>
        <dbReference type="Proteomes" id="UP000029708"/>
    </source>
</evidence>
<reference evidence="7 9" key="1">
    <citation type="submission" date="2014-09" db="EMBL/GenBank/DDBJ databases">
        <title>Xanthomonadaceae 3.5X direct submission.</title>
        <authorList>
            <person name="Fang T."/>
            <person name="Wang H."/>
        </authorList>
    </citation>
    <scope>NUCLEOTIDE SEQUENCE [LARGE SCALE GENOMIC DNA]</scope>
    <source>
        <strain evidence="7 9">3.5X</strain>
    </source>
</reference>
<evidence type="ECO:0000313" key="8">
    <source>
        <dbReference type="EMBL" id="MBB6184081.1"/>
    </source>
</evidence>
<comment type="subcellular location">
    <subcellularLocation>
        <location evidence="5">Cytoplasm</location>
    </subcellularLocation>
</comment>
<sequence length="142" mass="15793">MSCILGFDVGTRLIGVAVGNRLTATARALDVVAVRGGEPNWDKLDRLFREWQPEAVVVGLPLTLDGEEQPMTRTARAFANRLRKRYGLTPHLCDERNSSQEAARSFADARRAGARRRSDGQRIDADAAAVILERWLHGEDHD</sequence>
<evidence type="ECO:0000256" key="3">
    <source>
        <dbReference type="ARBA" id="ARBA00022722"/>
    </source>
</evidence>
<evidence type="ECO:0000256" key="1">
    <source>
        <dbReference type="ARBA" id="ARBA00022490"/>
    </source>
</evidence>
<dbReference type="NCBIfam" id="TIGR00250">
    <property type="entry name" value="RNAse_H_YqgF"/>
    <property type="match status" value="1"/>
</dbReference>
<dbReference type="Gene3D" id="3.30.420.140">
    <property type="entry name" value="YqgF/RNase H-like domain"/>
    <property type="match status" value="1"/>
</dbReference>
<keyword evidence="2 5" id="KW-0690">Ribosome biogenesis</keyword>
<dbReference type="HAMAP" id="MF_00651">
    <property type="entry name" value="Nuclease_YqgF"/>
    <property type="match status" value="1"/>
</dbReference>
<evidence type="ECO:0000256" key="2">
    <source>
        <dbReference type="ARBA" id="ARBA00022517"/>
    </source>
</evidence>
<dbReference type="EMBL" id="JROI01000008">
    <property type="protein sequence ID" value="KGI78622.1"/>
    <property type="molecule type" value="Genomic_DNA"/>
</dbReference>
<organism evidence="7 9">
    <name type="scientific">Oleiagrimonas soli</name>
    <dbReference type="NCBI Taxonomy" id="1543381"/>
    <lineage>
        <taxon>Bacteria</taxon>
        <taxon>Pseudomonadati</taxon>
        <taxon>Pseudomonadota</taxon>
        <taxon>Gammaproteobacteria</taxon>
        <taxon>Lysobacterales</taxon>
        <taxon>Rhodanobacteraceae</taxon>
        <taxon>Oleiagrimonas</taxon>
    </lineage>
</organism>
<reference evidence="8 10" key="2">
    <citation type="submission" date="2020-08" db="EMBL/GenBank/DDBJ databases">
        <title>Genomic Encyclopedia of Type Strains, Phase IV (KMG-IV): sequencing the most valuable type-strain genomes for metagenomic binning, comparative biology and taxonomic classification.</title>
        <authorList>
            <person name="Goeker M."/>
        </authorList>
    </citation>
    <scope>NUCLEOTIDE SEQUENCE [LARGE SCALE GENOMIC DNA]</scope>
    <source>
        <strain evidence="8 10">DSM 107085</strain>
    </source>
</reference>
<dbReference type="InterPro" id="IPR005227">
    <property type="entry name" value="YqgF"/>
</dbReference>
<gene>
    <name evidence="8" type="ORF">HNQ86_001426</name>
    <name evidence="7" type="ORF">LF63_0104025</name>
</gene>
<dbReference type="GO" id="GO:0005829">
    <property type="term" value="C:cytosol"/>
    <property type="evidence" value="ECO:0007669"/>
    <property type="project" value="TreeGrafter"/>
</dbReference>
<dbReference type="InterPro" id="IPR037027">
    <property type="entry name" value="YqgF/RNaseH-like_dom_sf"/>
</dbReference>
<keyword evidence="1 5" id="KW-0963">Cytoplasm</keyword>
<dbReference type="AlphaFoldDB" id="A0A099CYE4"/>
<dbReference type="HOGENOM" id="CLU_098240_3_2_6"/>
<protein>
    <recommendedName>
        <fullName evidence="5">Putative pre-16S rRNA nuclease</fullName>
        <ecNumber evidence="5">3.1.-.-</ecNumber>
    </recommendedName>
</protein>
<name>A0A099CYE4_9GAMM</name>
<proteinExistence type="inferred from homology"/>
<dbReference type="Proteomes" id="UP000029708">
    <property type="component" value="Unassembled WGS sequence"/>
</dbReference>
<dbReference type="SMART" id="SM00732">
    <property type="entry name" value="YqgFc"/>
    <property type="match status" value="1"/>
</dbReference>
<evidence type="ECO:0000313" key="10">
    <source>
        <dbReference type="Proteomes" id="UP000560000"/>
    </source>
</evidence>
<dbReference type="EMBL" id="JACHET010000001">
    <property type="protein sequence ID" value="MBB6184081.1"/>
    <property type="molecule type" value="Genomic_DNA"/>
</dbReference>
<dbReference type="PANTHER" id="PTHR33317:SF4">
    <property type="entry name" value="POLYNUCLEOTIDYL TRANSFERASE, RIBONUCLEASE H-LIKE SUPERFAMILY PROTEIN"/>
    <property type="match status" value="1"/>
</dbReference>
<evidence type="ECO:0000313" key="7">
    <source>
        <dbReference type="EMBL" id="KGI78622.1"/>
    </source>
</evidence>
<evidence type="ECO:0000256" key="5">
    <source>
        <dbReference type="HAMAP-Rule" id="MF_00651"/>
    </source>
</evidence>
<comment type="function">
    <text evidence="5">Could be a nuclease involved in processing of the 5'-end of pre-16S rRNA.</text>
</comment>
<dbReference type="GO" id="GO:0016788">
    <property type="term" value="F:hydrolase activity, acting on ester bonds"/>
    <property type="evidence" value="ECO:0007669"/>
    <property type="project" value="UniProtKB-UniRule"/>
</dbReference>
<evidence type="ECO:0000256" key="4">
    <source>
        <dbReference type="ARBA" id="ARBA00022801"/>
    </source>
</evidence>
<dbReference type="RefSeq" id="WP_043099819.1">
    <property type="nucleotide sequence ID" value="NZ_JACHET010000001.1"/>
</dbReference>
<dbReference type="InterPro" id="IPR012337">
    <property type="entry name" value="RNaseH-like_sf"/>
</dbReference>
<accession>A0A099CYE4</accession>
<dbReference type="GO" id="GO:0000967">
    <property type="term" value="P:rRNA 5'-end processing"/>
    <property type="evidence" value="ECO:0007669"/>
    <property type="project" value="UniProtKB-UniRule"/>
</dbReference>
<dbReference type="Proteomes" id="UP000560000">
    <property type="component" value="Unassembled WGS sequence"/>
</dbReference>
<keyword evidence="3 5" id="KW-0540">Nuclease</keyword>
<dbReference type="PANTHER" id="PTHR33317">
    <property type="entry name" value="POLYNUCLEOTIDYL TRANSFERASE, RIBONUCLEASE H-LIKE SUPERFAMILY PROTEIN"/>
    <property type="match status" value="1"/>
</dbReference>
<evidence type="ECO:0000259" key="6">
    <source>
        <dbReference type="SMART" id="SM00732"/>
    </source>
</evidence>
<keyword evidence="9" id="KW-1185">Reference proteome</keyword>
<feature type="domain" description="YqgF/RNase H-like" evidence="6">
    <location>
        <begin position="2"/>
        <end position="102"/>
    </location>
</feature>
<dbReference type="EC" id="3.1.-.-" evidence="5"/>
<dbReference type="Pfam" id="PF03652">
    <property type="entry name" value="RuvX"/>
    <property type="match status" value="1"/>
</dbReference>
<dbReference type="GO" id="GO:0004518">
    <property type="term" value="F:nuclease activity"/>
    <property type="evidence" value="ECO:0007669"/>
    <property type="project" value="UniProtKB-KW"/>
</dbReference>
<comment type="caution">
    <text evidence="7">The sequence shown here is derived from an EMBL/GenBank/DDBJ whole genome shotgun (WGS) entry which is preliminary data.</text>
</comment>
<comment type="similarity">
    <text evidence="5">Belongs to the YqgF HJR family.</text>
</comment>
<dbReference type="OrthoDB" id="9796140at2"/>
<dbReference type="CDD" id="cd16964">
    <property type="entry name" value="YqgF"/>
    <property type="match status" value="1"/>
</dbReference>
<keyword evidence="4 5" id="KW-0378">Hydrolase</keyword>
<dbReference type="InterPro" id="IPR006641">
    <property type="entry name" value="YqgF/RNaseH-like_dom"/>
</dbReference>
<dbReference type="STRING" id="1543381.LF63_0104025"/>